<evidence type="ECO:0000256" key="1">
    <source>
        <dbReference type="SAM" id="Phobius"/>
    </source>
</evidence>
<comment type="caution">
    <text evidence="2">The sequence shown here is derived from an EMBL/GenBank/DDBJ whole genome shotgun (WGS) entry which is preliminary data.</text>
</comment>
<dbReference type="AlphaFoldDB" id="B3XM84"/>
<feature type="transmembrane region" description="Helical" evidence="1">
    <location>
        <begin position="53"/>
        <end position="75"/>
    </location>
</feature>
<reference evidence="3" key="1">
    <citation type="submission" date="2008-06" db="EMBL/GenBank/DDBJ databases">
        <title>Permanent draft sequence of Lactobacillus reuteri 100-23.</title>
        <authorList>
            <consortium name="US DOE Joint Genome Institute"/>
            <person name="Copeland A."/>
            <person name="Lucas S."/>
            <person name="Lapidus A."/>
            <person name="Barry K."/>
            <person name="Detter J.C."/>
            <person name="Glavina del Rio T."/>
            <person name="Hammon N."/>
            <person name="Israni S."/>
            <person name="Dalin E."/>
            <person name="Tice H."/>
            <person name="Pitluck S."/>
            <person name="Sun H."/>
            <person name="Schmutz J."/>
            <person name="Larimer F."/>
            <person name="Land M."/>
            <person name="Hauser L."/>
            <person name="Walter J."/>
            <person name="Heng N.C.K."/>
            <person name="Tannock G.W."/>
            <person name="Richardson P."/>
        </authorList>
    </citation>
    <scope>NUCLEOTIDE SEQUENCE [LARGE SCALE GENOMIC DNA]</scope>
    <source>
        <strain evidence="3">DSM 17509 / CIP 109821 / 100-23</strain>
    </source>
</reference>
<feature type="transmembrane region" description="Helical" evidence="1">
    <location>
        <begin position="119"/>
        <end position="137"/>
    </location>
</feature>
<sequence>MIKIILFLISYIPLYFVLFCNNLLNYYSKTNKKLNIQNRILNSIGVFEQKDTFVFYLIIGLIVVPIVLFFIFLFYKVKTGKSSPVYPENYKKTGDTIINYLITYIIPFFSMDITTPSVYFWGNIILIFVVMVLFIRLDAVYLNPPLILLGFYIFTDEDENKYYLTRNSLTKLKMAKKAKDYLEIIRITSNFYYIKKYKI</sequence>
<dbReference type="Proteomes" id="UP000003853">
    <property type="component" value="Unassembled WGS sequence"/>
</dbReference>
<gene>
    <name evidence="2" type="ORF">Lreu23DRAFT_4004</name>
</gene>
<protein>
    <submittedName>
        <fullName evidence="2">Uncharacterized protein</fullName>
    </submittedName>
</protein>
<organism evidence="2 3">
    <name type="scientific">Limosilactobacillus reuteri subsp. rodentium (strain DSM 17509 / CIP 109821 / 100-23)</name>
    <name type="common">Lactobacillus reuteri</name>
    <dbReference type="NCBI Taxonomy" id="349123"/>
    <lineage>
        <taxon>Bacteria</taxon>
        <taxon>Bacillati</taxon>
        <taxon>Bacillota</taxon>
        <taxon>Bacilli</taxon>
        <taxon>Lactobacillales</taxon>
        <taxon>Lactobacillaceae</taxon>
        <taxon>Limosilactobacillus</taxon>
    </lineage>
</organism>
<dbReference type="eggNOG" id="ENOG50339YV">
    <property type="taxonomic scope" value="Bacteria"/>
</dbReference>
<dbReference type="EMBL" id="AAPZ02000001">
    <property type="protein sequence ID" value="EDX42488.1"/>
    <property type="molecule type" value="Genomic_DNA"/>
</dbReference>
<keyword evidence="1" id="KW-0472">Membrane</keyword>
<name>B3XM84_LIMR1</name>
<dbReference type="PATRIC" id="fig|349123.13.peg.1012"/>
<keyword evidence="1" id="KW-1133">Transmembrane helix</keyword>
<evidence type="ECO:0000313" key="2">
    <source>
        <dbReference type="EMBL" id="EDX42488.1"/>
    </source>
</evidence>
<evidence type="ECO:0000313" key="3">
    <source>
        <dbReference type="Proteomes" id="UP000003853"/>
    </source>
</evidence>
<keyword evidence="1" id="KW-0812">Transmembrane</keyword>
<accession>B3XM84</accession>
<dbReference type="RefSeq" id="WP_003663932.1">
    <property type="nucleotide sequence ID" value="NZ_AAPZ02000001.1"/>
</dbReference>
<feature type="transmembrane region" description="Helical" evidence="1">
    <location>
        <begin position="5"/>
        <end position="24"/>
    </location>
</feature>
<proteinExistence type="predicted"/>